<gene>
    <name evidence="2" type="ORF">FWK35_00006793</name>
</gene>
<sequence>MVPKNEKPLKILINTISVRTKIKYLEIIEGEANVIDESGEESEEDGGGWNYYKKPTEDAGIKTYQEDVNSTGNNSDAEDMDYKLNPDAPEFVPVSSPPPSMMNHAQRLLNTDNDDFISSSPQKFKDLDNVVVPDENDFTNEIKVHAADLSKLNNPYELNDDSTMLNGIKPLNDEEVTNHGATIDNSIFQNEPITNGNLDEYKNPFVSDDKDDLNKVQDLSEYQNDDAQTQNTDPFVSVIESSKNNEFNLTSDVNESQNESDFKLNNDFSMEKHEENMNSQIIDETINTTNATVGSTLQFDDESFKHSDNFKNDFLDNSQNDKFAQYEDRKLNDSECTTDAVLGSEPHTPMLMDNQSTFESENDDDQFSEAFKQQTEFNHFEENNDKENHDPFCFEPTEDPAGIIPNVTHEVDEMHHNGDNVIIPNESVNEHQVSELLNHEPVDEPLCIKEEAKPFHSVYEQQYLPESDFSASIHEALLNATENESSNQKIDDNIDHFESHNIVDSHVEVKDEYIEHQQVNEDIIEQNPESNVPIHTDDTKYHSEDGEQEFQPGNTFNFEYENNSINSVQTEDVESKHNHLNDDHEFVEDVKHEDHAINIIQNHDNDFEIIKNTENTERNEVAEIIQENIEVPKKDQYDVSTIQDSVENFEQTYHNNVTDIVTNNTEHSKQEDIVEATKNCEEVADTTGQIPTEDFDQKYFNDISEMEPNQVDDLKQDLYSKEVGNNHIEGFKQEHDHNNLLENNYAQDFKQLEVENNHVEDFKQEQNIADEFIKKHSEDLQQENESIQNHTTDSDEEMQSSMIIHSDVENNMPQPYCSTSDTLINESNMMCTSMTFEENFQNRNMSDSLYVMETSADYFDEDVQQTTQLDKPIDKPEVEEQSNINDKLEDQVQNDIVIESNHEIISEPKIEVSPETTEKIPTSQESVEKVDNQDESNKVAEIAVAAAVGTAAIAAVTGVSLTSKKSAPKKIETTVSKTKTTTAKTASTKPLASKPIASTLKKTTLSTTTSKPLSRPTTATSSKPTTNVRPTTVSKTTSSKATTVTKASLKPAAPKTTIPASRPISAKTTPTTPRTTLTKTPISSPKTPTTPKTTIAATKSTATTPKTNITPRTSLVNKQPLTNGSPKPLSRPTSAPIKKPLTSVTTNGTTKLTNGDISKTSTTTKAPVTLASRMSLAPPKLPPKAKVAPKTVAPPAMPGPIRRPKAPITKKTETATS</sequence>
<feature type="compositionally biased region" description="Polar residues" evidence="1">
    <location>
        <begin position="1019"/>
        <end position="1030"/>
    </location>
</feature>
<proteinExistence type="predicted"/>
<evidence type="ECO:0000256" key="1">
    <source>
        <dbReference type="SAM" id="MobiDB-lite"/>
    </source>
</evidence>
<keyword evidence="3" id="KW-1185">Reference proteome</keyword>
<feature type="region of interest" description="Disordered" evidence="1">
    <location>
        <begin position="963"/>
        <end position="1217"/>
    </location>
</feature>
<feature type="compositionally biased region" description="Low complexity" evidence="1">
    <location>
        <begin position="1031"/>
        <end position="1048"/>
    </location>
</feature>
<feature type="region of interest" description="Disordered" evidence="1">
    <location>
        <begin position="913"/>
        <end position="933"/>
    </location>
</feature>
<dbReference type="InterPro" id="IPR009818">
    <property type="entry name" value="PAM2_motif"/>
</dbReference>
<protein>
    <submittedName>
        <fullName evidence="2">Nuclear pore complex protein DDB G0274915-like</fullName>
    </submittedName>
</protein>
<name>A0A6G0ZGB7_APHCR</name>
<feature type="compositionally biased region" description="Polar residues" evidence="1">
    <location>
        <begin position="1114"/>
        <end position="1125"/>
    </location>
</feature>
<dbReference type="EMBL" id="VUJU01000584">
    <property type="protein sequence ID" value="KAF0769522.1"/>
    <property type="molecule type" value="Genomic_DNA"/>
</dbReference>
<comment type="caution">
    <text evidence="2">The sequence shown here is derived from an EMBL/GenBank/DDBJ whole genome shotgun (WGS) entry which is preliminary data.</text>
</comment>
<feature type="compositionally biased region" description="Low complexity" evidence="1">
    <location>
        <begin position="1184"/>
        <end position="1194"/>
    </location>
</feature>
<evidence type="ECO:0000313" key="3">
    <source>
        <dbReference type="Proteomes" id="UP000478052"/>
    </source>
</evidence>
<dbReference type="OrthoDB" id="416093at2759"/>
<reference evidence="2 3" key="1">
    <citation type="submission" date="2019-08" db="EMBL/GenBank/DDBJ databases">
        <title>Whole genome of Aphis craccivora.</title>
        <authorList>
            <person name="Voronova N.V."/>
            <person name="Shulinski R.S."/>
            <person name="Bandarenka Y.V."/>
            <person name="Zhorov D.G."/>
            <person name="Warner D."/>
        </authorList>
    </citation>
    <scope>NUCLEOTIDE SEQUENCE [LARGE SCALE GENOMIC DNA]</scope>
    <source>
        <strain evidence="2">180601</strain>
        <tissue evidence="2">Whole Body</tissue>
    </source>
</reference>
<feature type="compositionally biased region" description="Polar residues" evidence="1">
    <location>
        <begin position="1142"/>
        <end position="1166"/>
    </location>
</feature>
<accession>A0A6G0ZGB7</accession>
<organism evidence="2 3">
    <name type="scientific">Aphis craccivora</name>
    <name type="common">Cowpea aphid</name>
    <dbReference type="NCBI Taxonomy" id="307492"/>
    <lineage>
        <taxon>Eukaryota</taxon>
        <taxon>Metazoa</taxon>
        <taxon>Ecdysozoa</taxon>
        <taxon>Arthropoda</taxon>
        <taxon>Hexapoda</taxon>
        <taxon>Insecta</taxon>
        <taxon>Pterygota</taxon>
        <taxon>Neoptera</taxon>
        <taxon>Paraneoptera</taxon>
        <taxon>Hemiptera</taxon>
        <taxon>Sternorrhyncha</taxon>
        <taxon>Aphidomorpha</taxon>
        <taxon>Aphidoidea</taxon>
        <taxon>Aphididae</taxon>
        <taxon>Aphidini</taxon>
        <taxon>Aphis</taxon>
        <taxon>Aphis</taxon>
    </lineage>
</organism>
<dbReference type="Proteomes" id="UP000478052">
    <property type="component" value="Unassembled WGS sequence"/>
</dbReference>
<dbReference type="Pfam" id="PF07145">
    <property type="entry name" value="PAM2"/>
    <property type="match status" value="1"/>
</dbReference>
<feature type="compositionally biased region" description="Low complexity" evidence="1">
    <location>
        <begin position="1068"/>
        <end position="1113"/>
    </location>
</feature>
<dbReference type="AlphaFoldDB" id="A0A6G0ZGB7"/>
<evidence type="ECO:0000313" key="2">
    <source>
        <dbReference type="EMBL" id="KAF0769522.1"/>
    </source>
</evidence>
<feature type="compositionally biased region" description="Low complexity" evidence="1">
    <location>
        <begin position="973"/>
        <end position="1018"/>
    </location>
</feature>